<comment type="caution">
    <text evidence="1">The sequence shown here is derived from an EMBL/GenBank/DDBJ whole genome shotgun (WGS) entry which is preliminary data.</text>
</comment>
<protein>
    <submittedName>
        <fullName evidence="1">Uncharacterized protein</fullName>
    </submittedName>
</protein>
<feature type="non-terminal residue" evidence="1">
    <location>
        <position position="47"/>
    </location>
</feature>
<name>X1S479_9ZZZZ</name>
<sequence>MSGTLPLRYKWVSGGGNYPEYEKLIPTEFNTLAHFDTIEAIKAVNSL</sequence>
<dbReference type="EMBL" id="BARW01007527">
    <property type="protein sequence ID" value="GAI87847.1"/>
    <property type="molecule type" value="Genomic_DNA"/>
</dbReference>
<reference evidence="1" key="1">
    <citation type="journal article" date="2014" name="Front. Microbiol.">
        <title>High frequency of phylogenetically diverse reductive dehalogenase-homologous genes in deep subseafloor sedimentary metagenomes.</title>
        <authorList>
            <person name="Kawai M."/>
            <person name="Futagami T."/>
            <person name="Toyoda A."/>
            <person name="Takaki Y."/>
            <person name="Nishi S."/>
            <person name="Hori S."/>
            <person name="Arai W."/>
            <person name="Tsubouchi T."/>
            <person name="Morono Y."/>
            <person name="Uchiyama I."/>
            <person name="Ito T."/>
            <person name="Fujiyama A."/>
            <person name="Inagaki F."/>
            <person name="Takami H."/>
        </authorList>
    </citation>
    <scope>NUCLEOTIDE SEQUENCE</scope>
    <source>
        <strain evidence="1">Expedition CK06-06</strain>
    </source>
</reference>
<organism evidence="1">
    <name type="scientific">marine sediment metagenome</name>
    <dbReference type="NCBI Taxonomy" id="412755"/>
    <lineage>
        <taxon>unclassified sequences</taxon>
        <taxon>metagenomes</taxon>
        <taxon>ecological metagenomes</taxon>
    </lineage>
</organism>
<accession>X1S479</accession>
<dbReference type="AlphaFoldDB" id="X1S479"/>
<proteinExistence type="predicted"/>
<gene>
    <name evidence="1" type="ORF">S12H4_15637</name>
</gene>
<evidence type="ECO:0000313" key="1">
    <source>
        <dbReference type="EMBL" id="GAI87847.1"/>
    </source>
</evidence>